<dbReference type="eggNOG" id="KOG0190">
    <property type="taxonomic scope" value="Eukaryota"/>
</dbReference>
<protein>
    <recommendedName>
        <fullName evidence="12 15">Protein disulfide-isomerase</fullName>
        <ecNumber evidence="5 15">5.3.4.1</ecNumber>
    </recommendedName>
</protein>
<dbReference type="PROSITE" id="PS00194">
    <property type="entry name" value="THIOREDOXIN_1"/>
    <property type="match status" value="2"/>
</dbReference>
<dbReference type="InterPro" id="IPR013766">
    <property type="entry name" value="Thioredoxin_domain"/>
</dbReference>
<dbReference type="NCBIfam" id="TIGR01126">
    <property type="entry name" value="pdi_dom"/>
    <property type="match status" value="2"/>
</dbReference>
<dbReference type="GO" id="GO:0005788">
    <property type="term" value="C:endoplasmic reticulum lumen"/>
    <property type="evidence" value="ECO:0007669"/>
    <property type="project" value="UniProtKB-SubCell"/>
</dbReference>
<evidence type="ECO:0000256" key="1">
    <source>
        <dbReference type="ARBA" id="ARBA00001182"/>
    </source>
</evidence>
<reference evidence="18 19" key="1">
    <citation type="journal article" date="2010" name="Genome Biol.">
        <title>A first genome assembly of the barley fungal pathogen Pyrenophora teres f. teres.</title>
        <authorList>
            <person name="Ellwood S.R."/>
            <person name="Liu Z."/>
            <person name="Syme R.A."/>
            <person name="Lai Z."/>
            <person name="Hane J.K."/>
            <person name="Keiper F."/>
            <person name="Moffat C.S."/>
            <person name="Oliver R.P."/>
            <person name="Friesen T.L."/>
        </authorList>
    </citation>
    <scope>NUCLEOTIDE SEQUENCE [LARGE SCALE GENOMIC DNA]</scope>
    <source>
        <strain evidence="18 19">0-1</strain>
    </source>
</reference>
<evidence type="ECO:0000313" key="19">
    <source>
        <dbReference type="Proteomes" id="UP000001067"/>
    </source>
</evidence>
<dbReference type="GO" id="GO:0003756">
    <property type="term" value="F:protein disulfide isomerase activity"/>
    <property type="evidence" value="ECO:0007669"/>
    <property type="project" value="UniProtKB-EC"/>
</dbReference>
<evidence type="ECO:0000256" key="5">
    <source>
        <dbReference type="ARBA" id="ARBA00012723"/>
    </source>
</evidence>
<dbReference type="CDD" id="cd02961">
    <property type="entry name" value="PDI_a_family"/>
    <property type="match status" value="1"/>
</dbReference>
<dbReference type="InterPro" id="IPR005792">
    <property type="entry name" value="Prot_disulphide_isomerase"/>
</dbReference>
<sequence>MKYATVCATLFAALAGASDVKQLKTDNFKSFIEENDLVLAEFFAPWCGHCKALAPEYETAATTLKEKDIALVKVDCTEEQDLCQEYGVDGYPTLKVFRGLENISPYGGQRKADSLISYMTKQALPAVSEITKDTLEEFKTADKVVLVAYFAADDKASNETFTSVANGLRDNYLFGATNDAALAKAEGVKQPGLVLYKSFDDGKDVFKEKFEADAIRDFAKVASTPLIGEVGPETYAGYMAAGLPLAYIFAETQEERDEFAKVLKPLALKHKGKINFATIDAKSFGQHAGNLNLKVGTWPAFAIQATEKNEKFPYDQEAKITEKDIGKFVDQYLAGKLEPSIKSEPVPEKNDGPVTTIVAHNYKEVVLDNDKDVLVEFYAPWCGHCKALAPKYEELGQLYQTPEFSKLVTIAKVDATANDVPDEIQGFPTIKLFAAGKKDAPVDYSGSRTIADLIEFVKENGSHKVSVVYTGSDEGMADKLAHQAPAATEKDANSATDDTEKDDAASEATESVKSGAAAATDAAKDAASEASASASSVKDEL</sequence>
<dbReference type="FunFam" id="3.40.30.10:FF:000017">
    <property type="entry name" value="Protein disulfide-isomerase A4"/>
    <property type="match status" value="1"/>
</dbReference>
<dbReference type="SUPFAM" id="SSF52833">
    <property type="entry name" value="Thioredoxin-like"/>
    <property type="match status" value="4"/>
</dbReference>
<accession>E3S8N2</accession>
<dbReference type="InterPro" id="IPR036249">
    <property type="entry name" value="Thioredoxin-like_sf"/>
</dbReference>
<feature type="compositionally biased region" description="Low complexity" evidence="16">
    <location>
        <begin position="528"/>
        <end position="541"/>
    </location>
</feature>
<dbReference type="PROSITE" id="PS51352">
    <property type="entry name" value="THIOREDOXIN_2"/>
    <property type="match status" value="2"/>
</dbReference>
<dbReference type="PANTHER" id="PTHR18929:SF132">
    <property type="entry name" value="PROTEIN DISULFIDE-ISOMERASE A3"/>
    <property type="match status" value="1"/>
</dbReference>
<dbReference type="FunFam" id="3.40.30.10:FF:000139">
    <property type="entry name" value="Protein disulfide-isomerase"/>
    <property type="match status" value="1"/>
</dbReference>
<feature type="disulfide bond" description="Redox-active" evidence="13">
    <location>
        <begin position="382"/>
        <end position="385"/>
    </location>
</feature>
<feature type="compositionally biased region" description="Low complexity" evidence="16">
    <location>
        <begin position="511"/>
        <end position="521"/>
    </location>
</feature>
<dbReference type="Pfam" id="PF00085">
    <property type="entry name" value="Thioredoxin"/>
    <property type="match status" value="2"/>
</dbReference>
<dbReference type="NCBIfam" id="TIGR01130">
    <property type="entry name" value="ER_PDI_fam"/>
    <property type="match status" value="1"/>
</dbReference>
<dbReference type="FunFam" id="3.40.30.10:FF:000185">
    <property type="entry name" value="Protein disulfide-isomerase"/>
    <property type="match status" value="1"/>
</dbReference>
<dbReference type="GO" id="GO:0034976">
    <property type="term" value="P:response to endoplasmic reticulum stress"/>
    <property type="evidence" value="ECO:0007669"/>
    <property type="project" value="TreeGrafter"/>
</dbReference>
<evidence type="ECO:0000256" key="16">
    <source>
        <dbReference type="SAM" id="MobiDB-lite"/>
    </source>
</evidence>
<dbReference type="GO" id="GO:0015035">
    <property type="term" value="F:protein-disulfide reductase activity"/>
    <property type="evidence" value="ECO:0007669"/>
    <property type="project" value="UniProtKB-ARBA"/>
</dbReference>
<feature type="disulfide bond" description="Redox-active" evidence="13">
    <location>
        <begin position="47"/>
        <end position="50"/>
    </location>
</feature>
<comment type="subcellular location">
    <subcellularLocation>
        <location evidence="3">Endoplasmic reticulum lumen</location>
    </subcellularLocation>
</comment>
<keyword evidence="7" id="KW-0677">Repeat</keyword>
<feature type="domain" description="Thioredoxin" evidence="17">
    <location>
        <begin position="332"/>
        <end position="462"/>
    </location>
</feature>
<organism evidence="19">
    <name type="scientific">Pyrenophora teres f. teres (strain 0-1)</name>
    <name type="common">Barley net blotch fungus</name>
    <name type="synonym">Drechslera teres f. teres</name>
    <dbReference type="NCBI Taxonomy" id="861557"/>
    <lineage>
        <taxon>Eukaryota</taxon>
        <taxon>Fungi</taxon>
        <taxon>Dikarya</taxon>
        <taxon>Ascomycota</taxon>
        <taxon>Pezizomycotina</taxon>
        <taxon>Dothideomycetes</taxon>
        <taxon>Pleosporomycetidae</taxon>
        <taxon>Pleosporales</taxon>
        <taxon>Pleosporineae</taxon>
        <taxon>Pleosporaceae</taxon>
        <taxon>Pyrenophora</taxon>
    </lineage>
</organism>
<evidence type="ECO:0000256" key="4">
    <source>
        <dbReference type="ARBA" id="ARBA00006347"/>
    </source>
</evidence>
<keyword evidence="8" id="KW-0256">Endoplasmic reticulum</keyword>
<dbReference type="PANTHER" id="PTHR18929">
    <property type="entry name" value="PROTEIN DISULFIDE ISOMERASE"/>
    <property type="match status" value="1"/>
</dbReference>
<dbReference type="HOGENOM" id="CLU_025879_5_0_1"/>
<comment type="function">
    <text evidence="2">Participates in the folding of proteins containing disulfide bonds, may be involved in glycosylation, prolyl hydroxylation and triglyceride transfer.</text>
</comment>
<evidence type="ECO:0000256" key="7">
    <source>
        <dbReference type="ARBA" id="ARBA00022737"/>
    </source>
</evidence>
<evidence type="ECO:0000256" key="3">
    <source>
        <dbReference type="ARBA" id="ARBA00004319"/>
    </source>
</evidence>
<evidence type="ECO:0000256" key="12">
    <source>
        <dbReference type="ARBA" id="ARBA00039846"/>
    </source>
</evidence>
<comment type="similarity">
    <text evidence="4 14">Belongs to the protein disulfide isomerase family.</text>
</comment>
<evidence type="ECO:0000256" key="8">
    <source>
        <dbReference type="ARBA" id="ARBA00022824"/>
    </source>
</evidence>
<proteinExistence type="inferred from homology"/>
<dbReference type="Proteomes" id="UP000001067">
    <property type="component" value="Unassembled WGS sequence"/>
</dbReference>
<evidence type="ECO:0000256" key="9">
    <source>
        <dbReference type="ARBA" id="ARBA00023157"/>
    </source>
</evidence>
<dbReference type="EMBL" id="GL537822">
    <property type="protein sequence ID" value="EFQ85667.1"/>
    <property type="molecule type" value="Genomic_DNA"/>
</dbReference>
<dbReference type="EC" id="5.3.4.1" evidence="5 15"/>
<keyword evidence="6" id="KW-0732">Signal</keyword>
<evidence type="ECO:0000256" key="15">
    <source>
        <dbReference type="RuleBase" id="RU361130"/>
    </source>
</evidence>
<evidence type="ECO:0000256" key="13">
    <source>
        <dbReference type="PIRSR" id="PIRSR605792-51"/>
    </source>
</evidence>
<dbReference type="GO" id="GO:0051082">
    <property type="term" value="F:unfolded protein binding"/>
    <property type="evidence" value="ECO:0007669"/>
    <property type="project" value="UniProtKB-ARBA"/>
</dbReference>
<evidence type="ECO:0000256" key="14">
    <source>
        <dbReference type="RuleBase" id="RU004208"/>
    </source>
</evidence>
<keyword evidence="19" id="KW-1185">Reference proteome</keyword>
<evidence type="ECO:0000259" key="17">
    <source>
        <dbReference type="PROSITE" id="PS51352"/>
    </source>
</evidence>
<dbReference type="InterPro" id="IPR017937">
    <property type="entry name" value="Thioredoxin_CS"/>
</dbReference>
<evidence type="ECO:0000313" key="18">
    <source>
        <dbReference type="EMBL" id="EFQ85667.1"/>
    </source>
</evidence>
<dbReference type="Gene3D" id="3.40.30.10">
    <property type="entry name" value="Glutaredoxin"/>
    <property type="match status" value="4"/>
</dbReference>
<evidence type="ECO:0000256" key="11">
    <source>
        <dbReference type="ARBA" id="ARBA00023284"/>
    </source>
</evidence>
<dbReference type="GO" id="GO:0006457">
    <property type="term" value="P:protein folding"/>
    <property type="evidence" value="ECO:0007669"/>
    <property type="project" value="TreeGrafter"/>
</dbReference>
<dbReference type="Pfam" id="PF13848">
    <property type="entry name" value="Thioredoxin_6"/>
    <property type="match status" value="1"/>
</dbReference>
<dbReference type="OrthoDB" id="427280at2759"/>
<evidence type="ECO:0000256" key="6">
    <source>
        <dbReference type="ARBA" id="ARBA00022729"/>
    </source>
</evidence>
<keyword evidence="11 13" id="KW-0676">Redox-active center</keyword>
<feature type="region of interest" description="Disordered" evidence="16">
    <location>
        <begin position="482"/>
        <end position="541"/>
    </location>
</feature>
<dbReference type="AlphaFoldDB" id="E3S8N2"/>
<dbReference type="FunFam" id="3.40.30.10:FF:000154">
    <property type="entry name" value="Protein disulfide-isomerase"/>
    <property type="match status" value="1"/>
</dbReference>
<dbReference type="InterPro" id="IPR005788">
    <property type="entry name" value="PDI_thioredoxin-like_dom"/>
</dbReference>
<dbReference type="CDD" id="cd02995">
    <property type="entry name" value="PDI_a_PDI_a'_C"/>
    <property type="match status" value="1"/>
</dbReference>
<dbReference type="KEGG" id="pte:PTT_19353"/>
<keyword evidence="9 13" id="KW-1015">Disulfide bond</keyword>
<feature type="domain" description="Thioredoxin" evidence="17">
    <location>
        <begin position="4"/>
        <end position="124"/>
    </location>
</feature>
<dbReference type="CDD" id="cd02981">
    <property type="entry name" value="PDI_b_family"/>
    <property type="match status" value="1"/>
</dbReference>
<evidence type="ECO:0000256" key="2">
    <source>
        <dbReference type="ARBA" id="ARBA00002692"/>
    </source>
</evidence>
<keyword evidence="10 15" id="KW-0413">Isomerase</keyword>
<dbReference type="STRING" id="861557.E3S8N2"/>
<evidence type="ECO:0000256" key="10">
    <source>
        <dbReference type="ARBA" id="ARBA00023235"/>
    </source>
</evidence>
<dbReference type="CDD" id="cd02982">
    <property type="entry name" value="PDI_b'_family"/>
    <property type="match status" value="1"/>
</dbReference>
<dbReference type="PRINTS" id="PR00421">
    <property type="entry name" value="THIOREDOXIN"/>
</dbReference>
<gene>
    <name evidence="18" type="ORF">PTT_19353</name>
</gene>
<comment type="catalytic activity">
    <reaction evidence="1 15">
        <text>Catalyzes the rearrangement of -S-S- bonds in proteins.</text>
        <dbReference type="EC" id="5.3.4.1"/>
    </reaction>
</comment>
<name>E3S8N2_PYRTT</name>